<reference evidence="2 3" key="1">
    <citation type="submission" date="2024-06" db="EMBL/GenBank/DDBJ databases">
        <title>Genomic Encyclopedia of Type Strains, Phase IV (KMG-IV): sequencing the most valuable type-strain genomes for metagenomic binning, comparative biology and taxonomic classification.</title>
        <authorList>
            <person name="Goeker M."/>
        </authorList>
    </citation>
    <scope>NUCLEOTIDE SEQUENCE [LARGE SCALE GENOMIC DNA]</scope>
    <source>
        <strain evidence="2 3">DSM 21460</strain>
    </source>
</reference>
<dbReference type="Proteomes" id="UP001549162">
    <property type="component" value="Unassembled WGS sequence"/>
</dbReference>
<dbReference type="InterPro" id="IPR016181">
    <property type="entry name" value="Acyl_CoA_acyltransferase"/>
</dbReference>
<dbReference type="Gene3D" id="3.40.630.30">
    <property type="match status" value="1"/>
</dbReference>
<comment type="caution">
    <text evidence="2">The sequence shown here is derived from an EMBL/GenBank/DDBJ whole genome shotgun (WGS) entry which is preliminary data.</text>
</comment>
<accession>A0ABV2JAL5</accession>
<sequence>MNYTTATKEDLNQVERLQQKYHVSTISEEDKKDGFVTTLFTREQFEELIEKENGLIIAKDKDKIVAYAMNASWDYWKQWPLFEHMIKDLANTKFNGVDLDTKNSFQYGPVCIDKDYRGKGIIQNIFEYSRQEFKDRYPIMLTFINKINPRSLHTHTEKLGMEIIKTFVFNGNNYYELGYDMNKKTKDSTI</sequence>
<dbReference type="RefSeq" id="WP_354368608.1">
    <property type="nucleotide sequence ID" value="NZ_JBEPMA010000009.1"/>
</dbReference>
<evidence type="ECO:0000313" key="2">
    <source>
        <dbReference type="EMBL" id="MET3617812.1"/>
    </source>
</evidence>
<dbReference type="EMBL" id="JBEPMA010000009">
    <property type="protein sequence ID" value="MET3617812.1"/>
    <property type="molecule type" value="Genomic_DNA"/>
</dbReference>
<dbReference type="SUPFAM" id="SSF55729">
    <property type="entry name" value="Acyl-CoA N-acyltransferases (Nat)"/>
    <property type="match status" value="1"/>
</dbReference>
<organism evidence="2 3">
    <name type="scientific">Peptoniphilus olsenii</name>
    <dbReference type="NCBI Taxonomy" id="411570"/>
    <lineage>
        <taxon>Bacteria</taxon>
        <taxon>Bacillati</taxon>
        <taxon>Bacillota</taxon>
        <taxon>Tissierellia</taxon>
        <taxon>Tissierellales</taxon>
        <taxon>Peptoniphilaceae</taxon>
        <taxon>Peptoniphilus</taxon>
    </lineage>
</organism>
<gene>
    <name evidence="2" type="ORF">ABID14_001447</name>
</gene>
<keyword evidence="3" id="KW-1185">Reference proteome</keyword>
<dbReference type="Pfam" id="PF00583">
    <property type="entry name" value="Acetyltransf_1"/>
    <property type="match status" value="1"/>
</dbReference>
<feature type="domain" description="N-acetyltransferase" evidence="1">
    <location>
        <begin position="1"/>
        <end position="186"/>
    </location>
</feature>
<protein>
    <recommendedName>
        <fullName evidence="1">N-acetyltransferase domain-containing protein</fullName>
    </recommendedName>
</protein>
<evidence type="ECO:0000259" key="1">
    <source>
        <dbReference type="PROSITE" id="PS51186"/>
    </source>
</evidence>
<dbReference type="InterPro" id="IPR000182">
    <property type="entry name" value="GNAT_dom"/>
</dbReference>
<dbReference type="PROSITE" id="PS51186">
    <property type="entry name" value="GNAT"/>
    <property type="match status" value="1"/>
</dbReference>
<name>A0ABV2JAL5_9FIRM</name>
<proteinExistence type="predicted"/>
<evidence type="ECO:0000313" key="3">
    <source>
        <dbReference type="Proteomes" id="UP001549162"/>
    </source>
</evidence>